<accession>A0A2P5DTB9</accession>
<gene>
    <name evidence="1" type="ORF">TorRG33x02_242380</name>
</gene>
<sequence>MSLKCFVALLEIMVSQKVHLDNSYTAPCGVLDSENRVLSSYLFSNVTPPSPSIDITDDKH</sequence>
<reference evidence="2" key="1">
    <citation type="submission" date="2016-06" db="EMBL/GenBank/DDBJ databases">
        <title>Parallel loss of symbiosis genes in relatives of nitrogen-fixing non-legume Parasponia.</title>
        <authorList>
            <person name="Van Velzen R."/>
            <person name="Holmer R."/>
            <person name="Bu F."/>
            <person name="Rutten L."/>
            <person name="Van Zeijl A."/>
            <person name="Liu W."/>
            <person name="Santuari L."/>
            <person name="Cao Q."/>
            <person name="Sharma T."/>
            <person name="Shen D."/>
            <person name="Roswanjaya Y."/>
            <person name="Wardhani T."/>
            <person name="Kalhor M.S."/>
            <person name="Jansen J."/>
            <person name="Van den Hoogen J."/>
            <person name="Gungor B."/>
            <person name="Hartog M."/>
            <person name="Hontelez J."/>
            <person name="Verver J."/>
            <person name="Yang W.-C."/>
            <person name="Schijlen E."/>
            <person name="Repin R."/>
            <person name="Schilthuizen M."/>
            <person name="Schranz E."/>
            <person name="Heidstra R."/>
            <person name="Miyata K."/>
            <person name="Fedorova E."/>
            <person name="Kohlen W."/>
            <person name="Bisseling T."/>
            <person name="Smit S."/>
            <person name="Geurts R."/>
        </authorList>
    </citation>
    <scope>NUCLEOTIDE SEQUENCE [LARGE SCALE GENOMIC DNA]</scope>
    <source>
        <strain evidence="2">cv. RG33-2</strain>
    </source>
</reference>
<protein>
    <submittedName>
        <fullName evidence="1">Uncharacterized protein</fullName>
    </submittedName>
</protein>
<keyword evidence="2" id="KW-1185">Reference proteome</keyword>
<dbReference type="AlphaFoldDB" id="A0A2P5DTB9"/>
<name>A0A2P5DTB9_TREOI</name>
<proteinExistence type="predicted"/>
<dbReference type="Proteomes" id="UP000237000">
    <property type="component" value="Unassembled WGS sequence"/>
</dbReference>
<dbReference type="OrthoDB" id="10393131at2759"/>
<comment type="caution">
    <text evidence="1">The sequence shown here is derived from an EMBL/GenBank/DDBJ whole genome shotgun (WGS) entry which is preliminary data.</text>
</comment>
<organism evidence="1 2">
    <name type="scientific">Trema orientale</name>
    <name type="common">Charcoal tree</name>
    <name type="synonym">Celtis orientalis</name>
    <dbReference type="NCBI Taxonomy" id="63057"/>
    <lineage>
        <taxon>Eukaryota</taxon>
        <taxon>Viridiplantae</taxon>
        <taxon>Streptophyta</taxon>
        <taxon>Embryophyta</taxon>
        <taxon>Tracheophyta</taxon>
        <taxon>Spermatophyta</taxon>
        <taxon>Magnoliopsida</taxon>
        <taxon>eudicotyledons</taxon>
        <taxon>Gunneridae</taxon>
        <taxon>Pentapetalae</taxon>
        <taxon>rosids</taxon>
        <taxon>fabids</taxon>
        <taxon>Rosales</taxon>
        <taxon>Cannabaceae</taxon>
        <taxon>Trema</taxon>
    </lineage>
</organism>
<evidence type="ECO:0000313" key="1">
    <source>
        <dbReference type="EMBL" id="PON76544.1"/>
    </source>
</evidence>
<dbReference type="InParanoid" id="A0A2P5DTB9"/>
<evidence type="ECO:0000313" key="2">
    <source>
        <dbReference type="Proteomes" id="UP000237000"/>
    </source>
</evidence>
<dbReference type="EMBL" id="JXTC01000250">
    <property type="protein sequence ID" value="PON76544.1"/>
    <property type="molecule type" value="Genomic_DNA"/>
</dbReference>